<keyword evidence="2" id="KW-1185">Reference proteome</keyword>
<reference evidence="2" key="1">
    <citation type="submission" date="2016-06" db="EMBL/GenBank/DDBJ databases">
        <authorList>
            <person name="Varghese N."/>
            <person name="Submissions Spin"/>
        </authorList>
    </citation>
    <scope>NUCLEOTIDE SEQUENCE [LARGE SCALE GENOMIC DNA]</scope>
    <source>
        <strain evidence="2">DSM 44100</strain>
    </source>
</reference>
<organism evidence="1 2">
    <name type="scientific">Micromonospora matsumotoense</name>
    <dbReference type="NCBI Taxonomy" id="121616"/>
    <lineage>
        <taxon>Bacteria</taxon>
        <taxon>Bacillati</taxon>
        <taxon>Actinomycetota</taxon>
        <taxon>Actinomycetes</taxon>
        <taxon>Micromonosporales</taxon>
        <taxon>Micromonosporaceae</taxon>
        <taxon>Micromonospora</taxon>
    </lineage>
</organism>
<dbReference type="Proteomes" id="UP000198797">
    <property type="component" value="Unassembled WGS sequence"/>
</dbReference>
<evidence type="ECO:0000313" key="2">
    <source>
        <dbReference type="Proteomes" id="UP000198797"/>
    </source>
</evidence>
<dbReference type="EMBL" id="FMCU01000002">
    <property type="protein sequence ID" value="SCE80006.1"/>
    <property type="molecule type" value="Genomic_DNA"/>
</dbReference>
<gene>
    <name evidence="1" type="ORF">GA0070216_102187</name>
</gene>
<evidence type="ECO:0000313" key="1">
    <source>
        <dbReference type="EMBL" id="SCE80006.1"/>
    </source>
</evidence>
<sequence length="75" mass="8056">MTDAGLTGDDRPGPRRGRWLLRRVPVVSLPLVPVSASLILGPVCIPRRVAARDTIPANPIALVGIASTDRHSRVR</sequence>
<protein>
    <submittedName>
        <fullName evidence="1">Uncharacterized protein</fullName>
    </submittedName>
</protein>
<proteinExistence type="predicted"/>
<dbReference type="STRING" id="121616.GA0070216_102187"/>
<name>A0A1C4V800_9ACTN</name>
<dbReference type="AlphaFoldDB" id="A0A1C4V800"/>
<accession>A0A1C4V800</accession>